<reference evidence="5" key="1">
    <citation type="journal article" date="2006" name="PLoS Biol.">
        <title>Macronuclear genome sequence of the ciliate Tetrahymena thermophila, a model eukaryote.</title>
        <authorList>
            <person name="Eisen J.A."/>
            <person name="Coyne R.S."/>
            <person name="Wu M."/>
            <person name="Wu D."/>
            <person name="Thiagarajan M."/>
            <person name="Wortman J.R."/>
            <person name="Badger J.H."/>
            <person name="Ren Q."/>
            <person name="Amedeo P."/>
            <person name="Jones K.M."/>
            <person name="Tallon L.J."/>
            <person name="Delcher A.L."/>
            <person name="Salzberg S.L."/>
            <person name="Silva J.C."/>
            <person name="Haas B.J."/>
            <person name="Majoros W.H."/>
            <person name="Farzad M."/>
            <person name="Carlton J.M."/>
            <person name="Smith R.K. Jr."/>
            <person name="Garg J."/>
            <person name="Pearlman R.E."/>
            <person name="Karrer K.M."/>
            <person name="Sun L."/>
            <person name="Manning G."/>
            <person name="Elde N.C."/>
            <person name="Turkewitz A.P."/>
            <person name="Asai D.J."/>
            <person name="Wilkes D.E."/>
            <person name="Wang Y."/>
            <person name="Cai H."/>
            <person name="Collins K."/>
            <person name="Stewart B.A."/>
            <person name="Lee S.R."/>
            <person name="Wilamowska K."/>
            <person name="Weinberg Z."/>
            <person name="Ruzzo W.L."/>
            <person name="Wloga D."/>
            <person name="Gaertig J."/>
            <person name="Frankel J."/>
            <person name="Tsao C.-C."/>
            <person name="Gorovsky M.A."/>
            <person name="Keeling P.J."/>
            <person name="Waller R.F."/>
            <person name="Patron N.J."/>
            <person name="Cherry J.M."/>
            <person name="Stover N.A."/>
            <person name="Krieger C.J."/>
            <person name="del Toro C."/>
            <person name="Ryder H.F."/>
            <person name="Williamson S.C."/>
            <person name="Barbeau R.A."/>
            <person name="Hamilton E.P."/>
            <person name="Orias E."/>
        </authorList>
    </citation>
    <scope>NUCLEOTIDE SEQUENCE [LARGE SCALE GENOMIC DNA]</scope>
    <source>
        <strain evidence="5">SB210</strain>
    </source>
</reference>
<dbReference type="OrthoDB" id="1730117at2759"/>
<feature type="compositionally biased region" description="Polar residues" evidence="2">
    <location>
        <begin position="13"/>
        <end position="23"/>
    </location>
</feature>
<dbReference type="SUPFAM" id="SSF103473">
    <property type="entry name" value="MFS general substrate transporter"/>
    <property type="match status" value="1"/>
</dbReference>
<name>Q245X7_TETTS</name>
<dbReference type="GeneID" id="7827402"/>
<dbReference type="InterPro" id="IPR039672">
    <property type="entry name" value="MFS_2"/>
</dbReference>
<dbReference type="EMBL" id="GG662474">
    <property type="protein sequence ID" value="EAS03506.1"/>
    <property type="molecule type" value="Genomic_DNA"/>
</dbReference>
<feature type="region of interest" description="Disordered" evidence="2">
    <location>
        <begin position="1"/>
        <end position="23"/>
    </location>
</feature>
<dbReference type="PANTHER" id="PTHR11328">
    <property type="entry name" value="MAJOR FACILITATOR SUPERFAMILY DOMAIN-CONTAINING PROTEIN"/>
    <property type="match status" value="1"/>
</dbReference>
<feature type="transmembrane region" description="Helical" evidence="3">
    <location>
        <begin position="541"/>
        <end position="563"/>
    </location>
</feature>
<feature type="transmembrane region" description="Helical" evidence="3">
    <location>
        <begin position="575"/>
        <end position="598"/>
    </location>
</feature>
<comment type="similarity">
    <text evidence="1">Belongs to the major facilitator superfamily.</text>
</comment>
<dbReference type="STRING" id="312017.Q245X7"/>
<accession>Q245X7</accession>
<feature type="transmembrane region" description="Helical" evidence="3">
    <location>
        <begin position="210"/>
        <end position="231"/>
    </location>
</feature>
<keyword evidence="5" id="KW-1185">Reference proteome</keyword>
<proteinExistence type="inferred from homology"/>
<dbReference type="eggNOG" id="KOG4830">
    <property type="taxonomic scope" value="Eukaryota"/>
</dbReference>
<gene>
    <name evidence="4" type="ORF">TTHERM_00245210</name>
</gene>
<protein>
    <submittedName>
        <fullName evidence="4">MFS transporter</fullName>
    </submittedName>
</protein>
<feature type="transmembrane region" description="Helical" evidence="3">
    <location>
        <begin position="446"/>
        <end position="466"/>
    </location>
</feature>
<keyword evidence="3" id="KW-0472">Membrane</keyword>
<feature type="transmembrane region" description="Helical" evidence="3">
    <location>
        <begin position="401"/>
        <end position="426"/>
    </location>
</feature>
<evidence type="ECO:0000313" key="4">
    <source>
        <dbReference type="EMBL" id="EAS03506.1"/>
    </source>
</evidence>
<evidence type="ECO:0000256" key="2">
    <source>
        <dbReference type="SAM" id="MobiDB-lite"/>
    </source>
</evidence>
<dbReference type="GO" id="GO:0015293">
    <property type="term" value="F:symporter activity"/>
    <property type="evidence" value="ECO:0007669"/>
    <property type="project" value="InterPro"/>
</dbReference>
<dbReference type="KEGG" id="tet:TTHERM_00245210"/>
<dbReference type="InParanoid" id="Q245X7"/>
<dbReference type="Pfam" id="PF13347">
    <property type="entry name" value="MFS_2"/>
    <property type="match status" value="1"/>
</dbReference>
<organism evidence="4 5">
    <name type="scientific">Tetrahymena thermophila (strain SB210)</name>
    <dbReference type="NCBI Taxonomy" id="312017"/>
    <lineage>
        <taxon>Eukaryota</taxon>
        <taxon>Sar</taxon>
        <taxon>Alveolata</taxon>
        <taxon>Ciliophora</taxon>
        <taxon>Intramacronucleata</taxon>
        <taxon>Oligohymenophorea</taxon>
        <taxon>Hymenostomatida</taxon>
        <taxon>Tetrahymenina</taxon>
        <taxon>Tetrahymenidae</taxon>
        <taxon>Tetrahymena</taxon>
    </lineage>
</organism>
<dbReference type="Gene3D" id="1.20.1250.20">
    <property type="entry name" value="MFS general substrate transporter like domains"/>
    <property type="match status" value="2"/>
</dbReference>
<evidence type="ECO:0000256" key="1">
    <source>
        <dbReference type="ARBA" id="ARBA00008335"/>
    </source>
</evidence>
<dbReference type="GO" id="GO:0008643">
    <property type="term" value="P:carbohydrate transport"/>
    <property type="evidence" value="ECO:0007669"/>
    <property type="project" value="InterPro"/>
</dbReference>
<keyword evidence="3" id="KW-0812">Transmembrane</keyword>
<sequence>MGQGNKIEESLIDPQNENEQPQKSQRMIFDGLTPKVYWGYSVGHVFNDLCASAWFNFLLFYFSKVLKFENSSYSMLFGQIFDALGTPSAGILSDKYNTRIGKRIPWYILSYIFVLLTFVPMWCYPILNTFLPMDNDNFRNFFYIFFPSIFNFTWAFGYIAHISLVPSMTCSRVNRDTLNARRNTFTFIAQMLLLLIALLLFQIIDTSEQQFQALGLIVAVIGSVCTVIFLLTVKEVPLTKACDEAVKNIKHVLKLREGDKRQSLLLEDGGKTKQEKINQASSHHESEQSVVLNSKTKEVIENQIKGSQENKMKSEEENDQIDTSQVEEAEVFDKYGNKIDDVIFNKDQQEGYNKFEDDEEDENQQNNGQVKVKASVLRGSRVGSLSESIVNWKQWFKEKQFYQYGLVFMLARLFCNVVTTMMNFYLYYVIQINGEVQEDDEVKMTFSLALVPLLLYISSVGASSILNLLYQKIGRKKTYTLGVVLMLASLIPMGFLQADNSFLKNLIYPLALVVGAAQALQLNTAINLISEVIGLRGAGGAFVFGAYSFLDKLMTGIVLFAITESSYYKNNNPTFIRLVTVVIPCASGLLAWILILFGQAKDYDPKNKNARISRMSLGDEFVQ</sequence>
<dbReference type="InterPro" id="IPR036259">
    <property type="entry name" value="MFS_trans_sf"/>
</dbReference>
<feature type="transmembrane region" description="Helical" evidence="3">
    <location>
        <begin position="73"/>
        <end position="92"/>
    </location>
</feature>
<feature type="transmembrane region" description="Helical" evidence="3">
    <location>
        <begin position="185"/>
        <end position="204"/>
    </location>
</feature>
<evidence type="ECO:0000313" key="5">
    <source>
        <dbReference type="Proteomes" id="UP000009168"/>
    </source>
</evidence>
<dbReference type="PANTHER" id="PTHR11328:SF28">
    <property type="entry name" value="MAJOR FACILITATOR SUPERFAMILY DOMAIN-CONTAINING PROTEIN 12"/>
    <property type="match status" value="1"/>
</dbReference>
<evidence type="ECO:0000256" key="3">
    <source>
        <dbReference type="SAM" id="Phobius"/>
    </source>
</evidence>
<feature type="transmembrane region" description="Helical" evidence="3">
    <location>
        <begin position="142"/>
        <end position="164"/>
    </location>
</feature>
<dbReference type="AlphaFoldDB" id="Q245X7"/>
<feature type="transmembrane region" description="Helical" evidence="3">
    <location>
        <begin position="507"/>
        <end position="529"/>
    </location>
</feature>
<dbReference type="Proteomes" id="UP000009168">
    <property type="component" value="Unassembled WGS sequence"/>
</dbReference>
<feature type="transmembrane region" description="Helical" evidence="3">
    <location>
        <begin position="478"/>
        <end position="495"/>
    </location>
</feature>
<dbReference type="RefSeq" id="XP_001023751.1">
    <property type="nucleotide sequence ID" value="XM_001023751.1"/>
</dbReference>
<keyword evidence="3" id="KW-1133">Transmembrane helix</keyword>
<feature type="transmembrane region" description="Helical" evidence="3">
    <location>
        <begin position="104"/>
        <end position="122"/>
    </location>
</feature>
<feature type="transmembrane region" description="Helical" evidence="3">
    <location>
        <begin position="36"/>
        <end position="61"/>
    </location>
</feature>
<dbReference type="GO" id="GO:0005886">
    <property type="term" value="C:plasma membrane"/>
    <property type="evidence" value="ECO:0007669"/>
    <property type="project" value="TreeGrafter"/>
</dbReference>
<dbReference type="HOGENOM" id="CLU_030068_1_1_1"/>